<sequence>MENLLTILNATFAPRRLVKYAFGYLAFPASFAQREATKKLIVDTDLFSDVDDAAALLLACILPQANLLAVNVNVNSTYSALAASAIVNHYGHPSVPIGLRSPHVNSSFFDTWAYELGEYASKVAFHWSGGSAPWFQAENTWGPVELYRKTLAEAENSSVTIASIGFFENLSALLNSTTDGYSDLNGYQLVEAKVKELAVMGGGYPAGHEFNFFGDDPSLTAHVVNTWPPAVPITFLGTEIGEQVSTGARLTVEGPANDPVKAAYEWYVGYNTTRFSWDPLTVAYAVQGLGSWFEYGNTDGYNHVFPNGSNVWVEDAGRTNQHYLRLKTDNATVAKELDELLLEGAREWAQ</sequence>
<dbReference type="PANTHER" id="PTHR43264:SF1">
    <property type="entry name" value="INOSINE_URIDINE-PREFERRING NUCLEOSIDE HYDROLASE DOMAIN-CONTAINING PROTEIN"/>
    <property type="match status" value="1"/>
</dbReference>
<evidence type="ECO:0000313" key="3">
    <source>
        <dbReference type="EMBL" id="KAF2240628.1"/>
    </source>
</evidence>
<keyword evidence="4" id="KW-1185">Reference proteome</keyword>
<accession>A0A6A6HS44</accession>
<evidence type="ECO:0000313" key="4">
    <source>
        <dbReference type="Proteomes" id="UP000800094"/>
    </source>
</evidence>
<reference evidence="3" key="1">
    <citation type="journal article" date="2020" name="Stud. Mycol.">
        <title>101 Dothideomycetes genomes: a test case for predicting lifestyles and emergence of pathogens.</title>
        <authorList>
            <person name="Haridas S."/>
            <person name="Albert R."/>
            <person name="Binder M."/>
            <person name="Bloem J."/>
            <person name="Labutti K."/>
            <person name="Salamov A."/>
            <person name="Andreopoulos B."/>
            <person name="Baker S."/>
            <person name="Barry K."/>
            <person name="Bills G."/>
            <person name="Bluhm B."/>
            <person name="Cannon C."/>
            <person name="Castanera R."/>
            <person name="Culley D."/>
            <person name="Daum C."/>
            <person name="Ezra D."/>
            <person name="Gonzalez J."/>
            <person name="Henrissat B."/>
            <person name="Kuo A."/>
            <person name="Liang C."/>
            <person name="Lipzen A."/>
            <person name="Lutzoni F."/>
            <person name="Magnuson J."/>
            <person name="Mondo S."/>
            <person name="Nolan M."/>
            <person name="Ohm R."/>
            <person name="Pangilinan J."/>
            <person name="Park H.-J."/>
            <person name="Ramirez L."/>
            <person name="Alfaro M."/>
            <person name="Sun H."/>
            <person name="Tritt A."/>
            <person name="Yoshinaga Y."/>
            <person name="Zwiers L.-H."/>
            <person name="Turgeon B."/>
            <person name="Goodwin S."/>
            <person name="Spatafora J."/>
            <person name="Crous P."/>
            <person name="Grigoriev I."/>
        </authorList>
    </citation>
    <scope>NUCLEOTIDE SEQUENCE</scope>
    <source>
        <strain evidence="3">CBS 122368</strain>
    </source>
</reference>
<protein>
    <submittedName>
        <fullName evidence="3">Nucleoside hydrolase</fullName>
    </submittedName>
</protein>
<dbReference type="EMBL" id="ML987216">
    <property type="protein sequence ID" value="KAF2240628.1"/>
    <property type="molecule type" value="Genomic_DNA"/>
</dbReference>
<dbReference type="Gene3D" id="3.90.245.10">
    <property type="entry name" value="Ribonucleoside hydrolase-like"/>
    <property type="match status" value="1"/>
</dbReference>
<keyword evidence="3" id="KW-0378">Hydrolase</keyword>
<dbReference type="GO" id="GO:0016799">
    <property type="term" value="F:hydrolase activity, hydrolyzing N-glycosyl compounds"/>
    <property type="evidence" value="ECO:0007669"/>
    <property type="project" value="InterPro"/>
</dbReference>
<comment type="similarity">
    <text evidence="1">Belongs to the IUNH family.</text>
</comment>
<evidence type="ECO:0000256" key="1">
    <source>
        <dbReference type="ARBA" id="ARBA00009176"/>
    </source>
</evidence>
<dbReference type="GeneID" id="54579626"/>
<dbReference type="OrthoDB" id="187522at2759"/>
<dbReference type="InterPro" id="IPR001910">
    <property type="entry name" value="Inosine/uridine_hydrolase_dom"/>
</dbReference>
<organism evidence="3 4">
    <name type="scientific">Trematosphaeria pertusa</name>
    <dbReference type="NCBI Taxonomy" id="390896"/>
    <lineage>
        <taxon>Eukaryota</taxon>
        <taxon>Fungi</taxon>
        <taxon>Dikarya</taxon>
        <taxon>Ascomycota</taxon>
        <taxon>Pezizomycotina</taxon>
        <taxon>Dothideomycetes</taxon>
        <taxon>Pleosporomycetidae</taxon>
        <taxon>Pleosporales</taxon>
        <taxon>Massarineae</taxon>
        <taxon>Trematosphaeriaceae</taxon>
        <taxon>Trematosphaeria</taxon>
    </lineage>
</organism>
<dbReference type="Proteomes" id="UP000800094">
    <property type="component" value="Unassembled WGS sequence"/>
</dbReference>
<dbReference type="PANTHER" id="PTHR43264">
    <property type="match status" value="1"/>
</dbReference>
<gene>
    <name evidence="3" type="ORF">BU26DRAFT_497599</name>
</gene>
<feature type="domain" description="Inosine/uridine-preferring nucleoside hydrolase" evidence="2">
    <location>
        <begin position="40"/>
        <end position="338"/>
    </location>
</feature>
<dbReference type="Pfam" id="PF01156">
    <property type="entry name" value="IU_nuc_hydro"/>
    <property type="match status" value="1"/>
</dbReference>
<dbReference type="SUPFAM" id="SSF53590">
    <property type="entry name" value="Nucleoside hydrolase"/>
    <property type="match status" value="1"/>
</dbReference>
<name>A0A6A6HS44_9PLEO</name>
<dbReference type="RefSeq" id="XP_033675632.1">
    <property type="nucleotide sequence ID" value="XM_033826296.1"/>
</dbReference>
<dbReference type="InterPro" id="IPR036452">
    <property type="entry name" value="Ribo_hydro-like"/>
</dbReference>
<proteinExistence type="inferred from homology"/>
<evidence type="ECO:0000259" key="2">
    <source>
        <dbReference type="Pfam" id="PF01156"/>
    </source>
</evidence>
<dbReference type="AlphaFoldDB" id="A0A6A6HS44"/>